<gene>
    <name evidence="3" type="ORF">GGP45_003476</name>
</gene>
<dbReference type="PANTHER" id="PTHR23416:SF23">
    <property type="entry name" value="ACETYLTRANSFERASE C18B11.09C-RELATED"/>
    <property type="match status" value="1"/>
</dbReference>
<dbReference type="GO" id="GO:0008374">
    <property type="term" value="F:O-acyltransferase activity"/>
    <property type="evidence" value="ECO:0007669"/>
    <property type="project" value="TreeGrafter"/>
</dbReference>
<name>A0A9X2V8A4_9BACT</name>
<comment type="caution">
    <text evidence="3">The sequence shown here is derived from an EMBL/GenBank/DDBJ whole genome shotgun (WGS) entry which is preliminary data.</text>
</comment>
<dbReference type="SUPFAM" id="SSF51161">
    <property type="entry name" value="Trimeric LpxA-like enzymes"/>
    <property type="match status" value="1"/>
</dbReference>
<comment type="similarity">
    <text evidence="1">Belongs to the transferase hexapeptide repeat family.</text>
</comment>
<evidence type="ECO:0000256" key="2">
    <source>
        <dbReference type="ARBA" id="ARBA00022679"/>
    </source>
</evidence>
<keyword evidence="2 3" id="KW-0808">Transferase</keyword>
<dbReference type="GO" id="GO:0005829">
    <property type="term" value="C:cytosol"/>
    <property type="evidence" value="ECO:0007669"/>
    <property type="project" value="TreeGrafter"/>
</dbReference>
<dbReference type="CDD" id="cd05825">
    <property type="entry name" value="LbH_wcaF_like"/>
    <property type="match status" value="1"/>
</dbReference>
<proteinExistence type="inferred from homology"/>
<evidence type="ECO:0000313" key="3">
    <source>
        <dbReference type="EMBL" id="MCS4123105.1"/>
    </source>
</evidence>
<dbReference type="InterPro" id="IPR011004">
    <property type="entry name" value="Trimer_LpxA-like_sf"/>
</dbReference>
<evidence type="ECO:0000256" key="1">
    <source>
        <dbReference type="ARBA" id="ARBA00007274"/>
    </source>
</evidence>
<dbReference type="InterPro" id="IPR051159">
    <property type="entry name" value="Hexapeptide_acetyltransf"/>
</dbReference>
<dbReference type="NCBIfam" id="NF007797">
    <property type="entry name" value="PRK10502.1"/>
    <property type="match status" value="1"/>
</dbReference>
<dbReference type="Gene3D" id="2.160.10.10">
    <property type="entry name" value="Hexapeptide repeat proteins"/>
    <property type="match status" value="1"/>
</dbReference>
<evidence type="ECO:0000313" key="4">
    <source>
        <dbReference type="Proteomes" id="UP001155144"/>
    </source>
</evidence>
<dbReference type="RefSeq" id="WP_259040636.1">
    <property type="nucleotide sequence ID" value="NZ_JANUBL010000018.1"/>
</dbReference>
<reference evidence="3" key="1">
    <citation type="submission" date="2022-08" db="EMBL/GenBank/DDBJ databases">
        <title>Genomic Encyclopedia of Type Strains, Phase V (KMG-V): Genome sequencing to study the core and pangenomes of soil and plant-associated prokaryotes.</title>
        <authorList>
            <person name="Whitman W."/>
        </authorList>
    </citation>
    <scope>NUCLEOTIDE SEQUENCE</scope>
    <source>
        <strain evidence="3">SP3026</strain>
    </source>
</reference>
<dbReference type="PANTHER" id="PTHR23416">
    <property type="entry name" value="SIALIC ACID SYNTHASE-RELATED"/>
    <property type="match status" value="1"/>
</dbReference>
<dbReference type="Proteomes" id="UP001155144">
    <property type="component" value="Unassembled WGS sequence"/>
</dbReference>
<dbReference type="AlphaFoldDB" id="A0A9X2V8A4"/>
<protein>
    <submittedName>
        <fullName evidence="3">Colanic acid biosynthesis acetyltransferase WcaF</fullName>
        <ecNumber evidence="3">2.3.1.-</ecNumber>
    </submittedName>
</protein>
<sequence length="189" mass="20536">MSEQGLNIAENRSAQKYEWGEIIRRVFWGAGAVLFRWTPRLLYGVRNALLRLFGAEIGKNVRIHPSATIYFPWNVSIGDWSSVGENAMIYNLGPIEIGERVTVSQRAHLCAGTHDASDPAMPLQKPPIAVGDQAWICADAFVGPGITIGDGAVVGARAVAVEDIDEWTIAAGNPARPIKERTLTRPSTS</sequence>
<organism evidence="3 4">
    <name type="scientific">Salinibacter ruber</name>
    <dbReference type="NCBI Taxonomy" id="146919"/>
    <lineage>
        <taxon>Bacteria</taxon>
        <taxon>Pseudomonadati</taxon>
        <taxon>Rhodothermota</taxon>
        <taxon>Rhodothermia</taxon>
        <taxon>Rhodothermales</taxon>
        <taxon>Salinibacteraceae</taxon>
        <taxon>Salinibacter</taxon>
    </lineage>
</organism>
<keyword evidence="3" id="KW-0012">Acyltransferase</keyword>
<dbReference type="EC" id="2.3.1.-" evidence="3"/>
<dbReference type="EMBL" id="JANUBL010000018">
    <property type="protein sequence ID" value="MCS4123105.1"/>
    <property type="molecule type" value="Genomic_DNA"/>
</dbReference>
<dbReference type="InterPro" id="IPR001451">
    <property type="entry name" value="Hexapep"/>
</dbReference>
<accession>A0A9X2V8A4</accession>
<dbReference type="Pfam" id="PF14602">
    <property type="entry name" value="Hexapep_2"/>
    <property type="match status" value="1"/>
</dbReference>